<dbReference type="Proteomes" id="UP000241421">
    <property type="component" value="Unassembled WGS sequence"/>
</dbReference>
<name>A0A2U2HLS8_9BURK</name>
<evidence type="ECO:0008006" key="5">
    <source>
        <dbReference type="Google" id="ProtNLM"/>
    </source>
</evidence>
<evidence type="ECO:0000313" key="4">
    <source>
        <dbReference type="Proteomes" id="UP000241421"/>
    </source>
</evidence>
<protein>
    <recommendedName>
        <fullName evidence="5">OmpW family protein</fullName>
    </recommendedName>
</protein>
<gene>
    <name evidence="3" type="ORF">C7C56_011765</name>
</gene>
<dbReference type="OrthoDB" id="9807574at2"/>
<dbReference type="PANTHER" id="PTHR36920">
    <property type="match status" value="1"/>
</dbReference>
<dbReference type="EMBL" id="PXWF02000192">
    <property type="protein sequence ID" value="PWF48453.1"/>
    <property type="molecule type" value="Genomic_DNA"/>
</dbReference>
<feature type="chain" id="PRO_5015680509" description="OmpW family protein" evidence="2">
    <location>
        <begin position="27"/>
        <end position="226"/>
    </location>
</feature>
<comment type="subcellular location">
    <subcellularLocation>
        <location evidence="1">Cell outer membrane</location>
    </subcellularLocation>
</comment>
<organism evidence="3 4">
    <name type="scientific">Massilia glaciei</name>
    <dbReference type="NCBI Taxonomy" id="1524097"/>
    <lineage>
        <taxon>Bacteria</taxon>
        <taxon>Pseudomonadati</taxon>
        <taxon>Pseudomonadota</taxon>
        <taxon>Betaproteobacteria</taxon>
        <taxon>Burkholderiales</taxon>
        <taxon>Oxalobacteraceae</taxon>
        <taxon>Telluria group</taxon>
        <taxon>Massilia</taxon>
    </lineage>
</organism>
<reference evidence="3 4" key="1">
    <citation type="submission" date="2018-04" db="EMBL/GenBank/DDBJ databases">
        <title>Massilia violaceinigra sp. nov., a novel purple-pigmented bacterium isolated from Tianshan glacier, Xinjiang, China.</title>
        <authorList>
            <person name="Wang H."/>
        </authorList>
    </citation>
    <scope>NUCLEOTIDE SEQUENCE [LARGE SCALE GENOMIC DNA]</scope>
    <source>
        <strain evidence="3 4">B448-2</strain>
    </source>
</reference>
<dbReference type="GO" id="GO:0009279">
    <property type="term" value="C:cell outer membrane"/>
    <property type="evidence" value="ECO:0007669"/>
    <property type="project" value="UniProtKB-SubCell"/>
</dbReference>
<dbReference type="Pfam" id="PF03922">
    <property type="entry name" value="OmpW"/>
    <property type="match status" value="1"/>
</dbReference>
<proteinExistence type="predicted"/>
<keyword evidence="2" id="KW-0732">Signal</keyword>
<sequence length="226" mass="23361">MRPRFNGALRALVAAAAAAAAAGAPAQGAGQFAAKIGYNQITPKVESGDVSAPALPGTKAWVGRDAQPIFALAYALGDNVVAELDVGVPYRHALYAAGAIEGAGQLGAVDALAPTAFLQYRLFKPESMVRPYAGVGLSYVSFQNETGSGQLTALTNPGGPPTTFAMDGQVCATLQLGLVVNIGSRYFLDLAATKTYLKTTVHYSTGQTQKMTLNPEGVSLSVGYKF</sequence>
<evidence type="ECO:0000256" key="1">
    <source>
        <dbReference type="ARBA" id="ARBA00004442"/>
    </source>
</evidence>
<evidence type="ECO:0000256" key="2">
    <source>
        <dbReference type="SAM" id="SignalP"/>
    </source>
</evidence>
<evidence type="ECO:0000313" key="3">
    <source>
        <dbReference type="EMBL" id="PWF48453.1"/>
    </source>
</evidence>
<feature type="signal peptide" evidence="2">
    <location>
        <begin position="1"/>
        <end position="26"/>
    </location>
</feature>
<dbReference type="AlphaFoldDB" id="A0A2U2HLS8"/>
<dbReference type="RefSeq" id="WP_106757590.1">
    <property type="nucleotide sequence ID" value="NZ_PXWF02000192.1"/>
</dbReference>
<dbReference type="GO" id="GO:0055085">
    <property type="term" value="P:transmembrane transport"/>
    <property type="evidence" value="ECO:0007669"/>
    <property type="project" value="TreeGrafter"/>
</dbReference>
<dbReference type="SUPFAM" id="SSF56925">
    <property type="entry name" value="OMPA-like"/>
    <property type="match status" value="1"/>
</dbReference>
<dbReference type="InterPro" id="IPR011250">
    <property type="entry name" value="OMP/PagP_B-barrel"/>
</dbReference>
<dbReference type="Gene3D" id="2.40.160.20">
    <property type="match status" value="1"/>
</dbReference>
<keyword evidence="4" id="KW-1185">Reference proteome</keyword>
<comment type="caution">
    <text evidence="3">The sequence shown here is derived from an EMBL/GenBank/DDBJ whole genome shotgun (WGS) entry which is preliminary data.</text>
</comment>
<accession>A0A2U2HLS8</accession>
<dbReference type="PANTHER" id="PTHR36920:SF1">
    <property type="entry name" value="OUTER MEMBRANE PROTEIN W"/>
    <property type="match status" value="1"/>
</dbReference>
<dbReference type="InterPro" id="IPR005618">
    <property type="entry name" value="OMPW"/>
</dbReference>